<feature type="transmembrane region" description="Helical" evidence="6">
    <location>
        <begin position="480"/>
        <end position="505"/>
    </location>
</feature>
<feature type="transmembrane region" description="Helical" evidence="6">
    <location>
        <begin position="165"/>
        <end position="184"/>
    </location>
</feature>
<name>A0A429ZSW6_9ENTE</name>
<dbReference type="InterPro" id="IPR050833">
    <property type="entry name" value="Poly_Biosynth_Transport"/>
</dbReference>
<evidence type="ECO:0000256" key="1">
    <source>
        <dbReference type="ARBA" id="ARBA00004651"/>
    </source>
</evidence>
<dbReference type="PANTHER" id="PTHR30250">
    <property type="entry name" value="PST FAMILY PREDICTED COLANIC ACID TRANSPORTER"/>
    <property type="match status" value="1"/>
</dbReference>
<dbReference type="Proteomes" id="UP000287857">
    <property type="component" value="Unassembled WGS sequence"/>
</dbReference>
<feature type="transmembrane region" description="Helical" evidence="6">
    <location>
        <begin position="452"/>
        <end position="474"/>
    </location>
</feature>
<keyword evidence="4 6" id="KW-1133">Transmembrane helix</keyword>
<sequence length="526" mass="58266">MENKSSSLEKKMLRGTLILTVTSFVVKVLSAVYRVPFQNLVGDEGFYVYQQVYPLYGIAMTFALSGLPIYLSKLIAGSQDAAEQQLIISKFLTVVGCLSVLSFTLIYFGSGIIAIAMGDTALRPVIQAVSLVFLIIPFISLYRGYYQGLMEMKPTAISQLVEQSIRVLIILVAGYLFLKLSLSVYQTGTIAMWGAVFGSISGLATLVYYSFKKKVHFSWLKVRVLVDKTFTRKLLTQGGILCVFSAYLILFQLIDSFSVLHALRMNGLSDLSAKIAKGVYDRGQPLVQVGLVVAVSMTATFLPLLTRYYIENNRQRYDATVQSYLKISRVVSSAAAIGLALILPYINQALFNENEGQLTLEIFVLSIFFVSMIQSYQTIYQSQNRVKHQFISAVSGLVVKLLTTDWLTSDFGTLGASVSTLLGLAVCLVMFHLHLHQLVKKSNESTRATAKLLLSLGIMTGSLLIYRWVISLFVLHSRTLALFLALLGVMIGVGSYLTCLIKLAVLNHSEWLMLPLGDKVVKQFKL</sequence>
<organism evidence="7 8">
    <name type="scientific">Vagococcus vulneris</name>
    <dbReference type="NCBI Taxonomy" id="1977869"/>
    <lineage>
        <taxon>Bacteria</taxon>
        <taxon>Bacillati</taxon>
        <taxon>Bacillota</taxon>
        <taxon>Bacilli</taxon>
        <taxon>Lactobacillales</taxon>
        <taxon>Enterococcaceae</taxon>
        <taxon>Vagococcus</taxon>
    </lineage>
</organism>
<comment type="caution">
    <text evidence="7">The sequence shown here is derived from an EMBL/GenBank/DDBJ whole genome shotgun (WGS) entry which is preliminary data.</text>
</comment>
<feature type="transmembrane region" description="Helical" evidence="6">
    <location>
        <begin position="12"/>
        <end position="33"/>
    </location>
</feature>
<gene>
    <name evidence="7" type="ORF">CBF37_10660</name>
</gene>
<dbReference type="InterPro" id="IPR024923">
    <property type="entry name" value="PG_synth_SpoVB"/>
</dbReference>
<feature type="transmembrane region" description="Helical" evidence="6">
    <location>
        <begin position="190"/>
        <end position="211"/>
    </location>
</feature>
<feature type="transmembrane region" description="Helical" evidence="6">
    <location>
        <begin position="234"/>
        <end position="254"/>
    </location>
</feature>
<evidence type="ECO:0000256" key="3">
    <source>
        <dbReference type="ARBA" id="ARBA00022692"/>
    </source>
</evidence>
<keyword evidence="3 6" id="KW-0812">Transmembrane</keyword>
<keyword evidence="5 6" id="KW-0472">Membrane</keyword>
<comment type="subcellular location">
    <subcellularLocation>
        <location evidence="1">Cell membrane</location>
        <topology evidence="1">Multi-pass membrane protein</topology>
    </subcellularLocation>
</comment>
<dbReference type="CDD" id="cd13124">
    <property type="entry name" value="MATE_SpoVB_like"/>
    <property type="match status" value="1"/>
</dbReference>
<dbReference type="RefSeq" id="WP_125984730.1">
    <property type="nucleotide sequence ID" value="NZ_NGJS01000022.1"/>
</dbReference>
<evidence type="ECO:0000313" key="8">
    <source>
        <dbReference type="Proteomes" id="UP000287857"/>
    </source>
</evidence>
<evidence type="ECO:0000313" key="7">
    <source>
        <dbReference type="EMBL" id="RST96754.1"/>
    </source>
</evidence>
<evidence type="ECO:0000256" key="6">
    <source>
        <dbReference type="SAM" id="Phobius"/>
    </source>
</evidence>
<dbReference type="GO" id="GO:0005886">
    <property type="term" value="C:plasma membrane"/>
    <property type="evidence" value="ECO:0007669"/>
    <property type="project" value="UniProtKB-SubCell"/>
</dbReference>
<dbReference type="InterPro" id="IPR002797">
    <property type="entry name" value="Polysacc_synth"/>
</dbReference>
<dbReference type="EMBL" id="NGJS01000022">
    <property type="protein sequence ID" value="RST96754.1"/>
    <property type="molecule type" value="Genomic_DNA"/>
</dbReference>
<dbReference type="PANTHER" id="PTHR30250:SF29">
    <property type="entry name" value="POLYSACCHARIDE BIOSYNTHESIS PROTEIN C-TERMINAL DOMAIN-CONTAINING PROTEIN"/>
    <property type="match status" value="1"/>
</dbReference>
<protein>
    <submittedName>
        <fullName evidence="7">Uncharacterized protein</fullName>
    </submittedName>
</protein>
<feature type="transmembrane region" description="Helical" evidence="6">
    <location>
        <begin position="327"/>
        <end position="346"/>
    </location>
</feature>
<feature type="transmembrane region" description="Helical" evidence="6">
    <location>
        <begin position="91"/>
        <end position="118"/>
    </location>
</feature>
<feature type="transmembrane region" description="Helical" evidence="6">
    <location>
        <begin position="53"/>
        <end position="71"/>
    </location>
</feature>
<feature type="transmembrane region" description="Helical" evidence="6">
    <location>
        <begin position="358"/>
        <end position="376"/>
    </location>
</feature>
<reference evidence="7 8" key="1">
    <citation type="submission" date="2017-05" db="EMBL/GenBank/DDBJ databases">
        <title>Vagococcus spp. assemblies.</title>
        <authorList>
            <person name="Gulvik C.A."/>
        </authorList>
    </citation>
    <scope>NUCLEOTIDE SEQUENCE [LARGE SCALE GENOMIC DNA]</scope>
    <source>
        <strain evidence="7 8">SS1995</strain>
    </source>
</reference>
<dbReference type="OrthoDB" id="9775950at2"/>
<evidence type="ECO:0000256" key="4">
    <source>
        <dbReference type="ARBA" id="ARBA00022989"/>
    </source>
</evidence>
<keyword evidence="8" id="KW-1185">Reference proteome</keyword>
<evidence type="ECO:0000256" key="5">
    <source>
        <dbReference type="ARBA" id="ARBA00023136"/>
    </source>
</evidence>
<proteinExistence type="predicted"/>
<dbReference type="AlphaFoldDB" id="A0A429ZSW6"/>
<feature type="transmembrane region" description="Helical" evidence="6">
    <location>
        <begin position="124"/>
        <end position="145"/>
    </location>
</feature>
<feature type="transmembrane region" description="Helical" evidence="6">
    <location>
        <begin position="413"/>
        <end position="431"/>
    </location>
</feature>
<dbReference type="PIRSF" id="PIRSF038958">
    <property type="entry name" value="PG_synth_SpoVB"/>
    <property type="match status" value="1"/>
</dbReference>
<keyword evidence="2" id="KW-1003">Cell membrane</keyword>
<dbReference type="Pfam" id="PF01943">
    <property type="entry name" value="Polysacc_synt"/>
    <property type="match status" value="1"/>
</dbReference>
<evidence type="ECO:0000256" key="2">
    <source>
        <dbReference type="ARBA" id="ARBA00022475"/>
    </source>
</evidence>
<accession>A0A429ZSW6</accession>
<feature type="transmembrane region" description="Helical" evidence="6">
    <location>
        <begin position="286"/>
        <end position="306"/>
    </location>
</feature>